<organism evidence="1 2">
    <name type="scientific">Vibrio aquimaris</name>
    <dbReference type="NCBI Taxonomy" id="2587862"/>
    <lineage>
        <taxon>Bacteria</taxon>
        <taxon>Pseudomonadati</taxon>
        <taxon>Pseudomonadota</taxon>
        <taxon>Gammaproteobacteria</taxon>
        <taxon>Vibrionales</taxon>
        <taxon>Vibrionaceae</taxon>
        <taxon>Vibrio</taxon>
    </lineage>
</organism>
<geneLocation type="plasmid" evidence="2">
    <name>pthaf100_c</name>
</geneLocation>
<evidence type="ECO:0000313" key="1">
    <source>
        <dbReference type="EMBL" id="QFT28854.1"/>
    </source>
</evidence>
<accession>A0A5P9CRM2</accession>
<dbReference type="EMBL" id="CP045353">
    <property type="protein sequence ID" value="QFT28854.1"/>
    <property type="molecule type" value="Genomic_DNA"/>
</dbReference>
<dbReference type="KEGG" id="vaq:FIV01_20845"/>
<dbReference type="AlphaFoldDB" id="A0A5P9CRM2"/>
<evidence type="ECO:0000313" key="2">
    <source>
        <dbReference type="Proteomes" id="UP000326936"/>
    </source>
</evidence>
<reference evidence="1 2" key="1">
    <citation type="submission" date="2019-10" db="EMBL/GenBank/DDBJ databases">
        <title>Complete genome sequence of Vibrio sp. strain THAF100, isolated from non-filtered water from the water column of tank 6 of a marine aquarium containing stony-coral fragments. Water maintained at 26 degree C.</title>
        <authorList>
            <person name="Ruckert C."/>
            <person name="Franco A."/>
            <person name="Kalinowski J."/>
            <person name="Glaeser S."/>
        </authorList>
    </citation>
    <scope>NUCLEOTIDE SEQUENCE [LARGE SCALE GENOMIC DNA]</scope>
    <source>
        <strain evidence="1 2">THAF100</strain>
        <plasmid evidence="2">pthaf100_c</plasmid>
    </source>
</reference>
<proteinExistence type="predicted"/>
<protein>
    <submittedName>
        <fullName evidence="1">Uncharacterized protein</fullName>
    </submittedName>
</protein>
<name>A0A5P9CRM2_9VIBR</name>
<dbReference type="Proteomes" id="UP000326936">
    <property type="component" value="Plasmid pTHAF100_c"/>
</dbReference>
<sequence>MSKLHPSQLVQILVLLERQSSTELRRIECRYYDVPRYRNSLEREGLIKGFLVESIVPHDIRG</sequence>
<keyword evidence="2" id="KW-1185">Reference proteome</keyword>
<dbReference type="RefSeq" id="WP_152432869.1">
    <property type="nucleotide sequence ID" value="NZ_CBCSDK010000035.1"/>
</dbReference>
<keyword evidence="1" id="KW-0614">Plasmid</keyword>
<gene>
    <name evidence="1" type="ORF">FIV01_20845</name>
</gene>